<dbReference type="Pfam" id="PF01467">
    <property type="entry name" value="CTP_transf_like"/>
    <property type="match status" value="1"/>
</dbReference>
<dbReference type="GO" id="GO:0004515">
    <property type="term" value="F:nicotinate-nucleotide adenylyltransferase activity"/>
    <property type="evidence" value="ECO:0007669"/>
    <property type="project" value="UniProtKB-UniRule"/>
</dbReference>
<dbReference type="Gene3D" id="3.40.50.620">
    <property type="entry name" value="HUPs"/>
    <property type="match status" value="1"/>
</dbReference>
<keyword evidence="7 11" id="KW-0547">Nucleotide-binding</keyword>
<comment type="similarity">
    <text evidence="3 11">Belongs to the NadD family.</text>
</comment>
<dbReference type="PANTHER" id="PTHR39321:SF3">
    <property type="entry name" value="PHOSPHOPANTETHEINE ADENYLYLTRANSFERASE"/>
    <property type="match status" value="1"/>
</dbReference>
<dbReference type="NCBIfam" id="NF000839">
    <property type="entry name" value="PRK00071.1-1"/>
    <property type="match status" value="1"/>
</dbReference>
<evidence type="ECO:0000256" key="2">
    <source>
        <dbReference type="ARBA" id="ARBA00005019"/>
    </source>
</evidence>
<dbReference type="NCBIfam" id="TIGR00125">
    <property type="entry name" value="cyt_tran_rel"/>
    <property type="match status" value="1"/>
</dbReference>
<evidence type="ECO:0000256" key="10">
    <source>
        <dbReference type="ARBA" id="ARBA00048721"/>
    </source>
</evidence>
<dbReference type="NCBIfam" id="TIGR00482">
    <property type="entry name" value="nicotinate (nicotinamide) nucleotide adenylyltransferase"/>
    <property type="match status" value="1"/>
</dbReference>
<dbReference type="Proteomes" id="UP000885750">
    <property type="component" value="Unassembled WGS sequence"/>
</dbReference>
<name>A0A7V2T0L1_LEUMU</name>
<dbReference type="InterPro" id="IPR005248">
    <property type="entry name" value="NadD/NMNAT"/>
</dbReference>
<comment type="catalytic activity">
    <reaction evidence="10 11">
        <text>nicotinate beta-D-ribonucleotide + ATP + H(+) = deamido-NAD(+) + diphosphate</text>
        <dbReference type="Rhea" id="RHEA:22860"/>
        <dbReference type="ChEBI" id="CHEBI:15378"/>
        <dbReference type="ChEBI" id="CHEBI:30616"/>
        <dbReference type="ChEBI" id="CHEBI:33019"/>
        <dbReference type="ChEBI" id="CHEBI:57502"/>
        <dbReference type="ChEBI" id="CHEBI:58437"/>
        <dbReference type="EC" id="2.7.7.18"/>
    </reaction>
</comment>
<proteinExistence type="inferred from homology"/>
<dbReference type="HAMAP" id="MF_00244">
    <property type="entry name" value="NaMN_adenylyltr"/>
    <property type="match status" value="1"/>
</dbReference>
<evidence type="ECO:0000256" key="8">
    <source>
        <dbReference type="ARBA" id="ARBA00022840"/>
    </source>
</evidence>
<organism evidence="13">
    <name type="scientific">Leucothrix mucor</name>
    <dbReference type="NCBI Taxonomy" id="45248"/>
    <lineage>
        <taxon>Bacteria</taxon>
        <taxon>Pseudomonadati</taxon>
        <taxon>Pseudomonadota</taxon>
        <taxon>Gammaproteobacteria</taxon>
        <taxon>Thiotrichales</taxon>
        <taxon>Thiotrichaceae</taxon>
        <taxon>Leucothrix</taxon>
    </lineage>
</organism>
<evidence type="ECO:0000259" key="12">
    <source>
        <dbReference type="Pfam" id="PF01467"/>
    </source>
</evidence>
<comment type="function">
    <text evidence="1 11">Catalyzes the reversible adenylation of nicotinate mononucleotide (NaMN) to nicotinic acid adenine dinucleotide (NaAD).</text>
</comment>
<keyword evidence="8 11" id="KW-0067">ATP-binding</keyword>
<evidence type="ECO:0000256" key="3">
    <source>
        <dbReference type="ARBA" id="ARBA00009014"/>
    </source>
</evidence>
<dbReference type="CDD" id="cd02165">
    <property type="entry name" value="NMNAT"/>
    <property type="match status" value="1"/>
</dbReference>
<evidence type="ECO:0000313" key="13">
    <source>
        <dbReference type="EMBL" id="HFC92485.1"/>
    </source>
</evidence>
<evidence type="ECO:0000256" key="9">
    <source>
        <dbReference type="ARBA" id="ARBA00023027"/>
    </source>
</evidence>
<evidence type="ECO:0000256" key="5">
    <source>
        <dbReference type="ARBA" id="ARBA00022679"/>
    </source>
</evidence>
<gene>
    <name evidence="11 13" type="primary">nadD</name>
    <name evidence="13" type="ORF">ENJ51_06700</name>
</gene>
<keyword evidence="9 11" id="KW-0520">NAD</keyword>
<evidence type="ECO:0000256" key="7">
    <source>
        <dbReference type="ARBA" id="ARBA00022741"/>
    </source>
</evidence>
<comment type="caution">
    <text evidence="13">The sequence shown here is derived from an EMBL/GenBank/DDBJ whole genome shotgun (WGS) entry which is preliminary data.</text>
</comment>
<keyword evidence="5 11" id="KW-0808">Transferase</keyword>
<protein>
    <recommendedName>
        <fullName evidence="11">Probable nicotinate-nucleotide adenylyltransferase</fullName>
        <ecNumber evidence="11">2.7.7.18</ecNumber>
    </recommendedName>
    <alternativeName>
        <fullName evidence="11">Deamido-NAD(+) diphosphorylase</fullName>
    </alternativeName>
    <alternativeName>
        <fullName evidence="11">Deamido-NAD(+) pyrophosphorylase</fullName>
    </alternativeName>
    <alternativeName>
        <fullName evidence="11">Nicotinate mononucleotide adenylyltransferase</fullName>
        <shortName evidence="11">NaMN adenylyltransferase</shortName>
    </alternativeName>
</protein>
<feature type="domain" description="Cytidyltransferase-like" evidence="12">
    <location>
        <begin position="4"/>
        <end position="178"/>
    </location>
</feature>
<dbReference type="EMBL" id="DRMS01000251">
    <property type="protein sequence ID" value="HFC92485.1"/>
    <property type="molecule type" value="Genomic_DNA"/>
</dbReference>
<comment type="pathway">
    <text evidence="2 11">Cofactor biosynthesis; NAD(+) biosynthesis; deamido-NAD(+) from nicotinate D-ribonucleotide: step 1/1.</text>
</comment>
<dbReference type="NCBIfam" id="NF000840">
    <property type="entry name" value="PRK00071.1-3"/>
    <property type="match status" value="1"/>
</dbReference>
<dbReference type="UniPathway" id="UPA00253">
    <property type="reaction ID" value="UER00332"/>
</dbReference>
<accession>A0A7V2T0L1</accession>
<reference evidence="13" key="1">
    <citation type="journal article" date="2020" name="mSystems">
        <title>Genome- and Community-Level Interaction Insights into Carbon Utilization and Element Cycling Functions of Hydrothermarchaeota in Hydrothermal Sediment.</title>
        <authorList>
            <person name="Zhou Z."/>
            <person name="Liu Y."/>
            <person name="Xu W."/>
            <person name="Pan J."/>
            <person name="Luo Z.H."/>
            <person name="Li M."/>
        </authorList>
    </citation>
    <scope>NUCLEOTIDE SEQUENCE [LARGE SCALE GENOMIC DNA]</scope>
    <source>
        <strain evidence="13">HyVt-493</strain>
    </source>
</reference>
<dbReference type="GO" id="GO:0009435">
    <property type="term" value="P:NAD+ biosynthetic process"/>
    <property type="evidence" value="ECO:0007669"/>
    <property type="project" value="UniProtKB-UniRule"/>
</dbReference>
<evidence type="ECO:0000256" key="6">
    <source>
        <dbReference type="ARBA" id="ARBA00022695"/>
    </source>
</evidence>
<evidence type="ECO:0000256" key="1">
    <source>
        <dbReference type="ARBA" id="ARBA00002324"/>
    </source>
</evidence>
<dbReference type="EC" id="2.7.7.18" evidence="11"/>
<dbReference type="SUPFAM" id="SSF52374">
    <property type="entry name" value="Nucleotidylyl transferase"/>
    <property type="match status" value="1"/>
</dbReference>
<keyword evidence="4 11" id="KW-0662">Pyridine nucleotide biosynthesis</keyword>
<dbReference type="PANTHER" id="PTHR39321">
    <property type="entry name" value="NICOTINATE-NUCLEOTIDE ADENYLYLTRANSFERASE-RELATED"/>
    <property type="match status" value="1"/>
</dbReference>
<dbReference type="AlphaFoldDB" id="A0A7V2T0L1"/>
<keyword evidence="6 11" id="KW-0548">Nucleotidyltransferase</keyword>
<evidence type="ECO:0000256" key="11">
    <source>
        <dbReference type="HAMAP-Rule" id="MF_00244"/>
    </source>
</evidence>
<dbReference type="GO" id="GO:0005524">
    <property type="term" value="F:ATP binding"/>
    <property type="evidence" value="ECO:0007669"/>
    <property type="project" value="UniProtKB-KW"/>
</dbReference>
<sequence>MIGIMGGTFDPIHFGHLRPALEVCERLSLSQVRFIPCRVPPHRPQPMASAEDRLKMVEMAVENTPQFHLDDRELRRGNGASYSVDTLKSLIEEYDESLILMLGADAFLGFNRWKNWREILKMANIVVSCRPGHKIPQIESWAKGRIVESVEELQEHSAGKIMFIEVTQLAISATDIRRQLLEGLSARYLMPIEVADYIYTRQLYCRNSDSEPSKHYEIANIIDLERHAVLSG</sequence>
<dbReference type="InterPro" id="IPR004821">
    <property type="entry name" value="Cyt_trans-like"/>
</dbReference>
<dbReference type="InterPro" id="IPR014729">
    <property type="entry name" value="Rossmann-like_a/b/a_fold"/>
</dbReference>
<evidence type="ECO:0000256" key="4">
    <source>
        <dbReference type="ARBA" id="ARBA00022642"/>
    </source>
</evidence>